<dbReference type="SUPFAM" id="SSF55961">
    <property type="entry name" value="Bet v1-like"/>
    <property type="match status" value="1"/>
</dbReference>
<sequence length="182" mass="19171">MTLRIDERYEVGAPVAAAWDLLVDPRRVVACVPGGALDAVVDARTYDGHVRVRLAGITFAYRGRVRLAEVDVPGRRVRIVGEARAPGGDGTARLSLESWLVPRPGRRTEVVAEASVNVGGALVALGRGFLEALGHEVFRVFAARVRAALEGEAPPADEPLRALPLLAGAARAWLSGGAGPRG</sequence>
<evidence type="ECO:0000313" key="2">
    <source>
        <dbReference type="Proteomes" id="UP000007089"/>
    </source>
</evidence>
<name>B8JG72_ANAD2</name>
<gene>
    <name evidence="1" type="ordered locus">A2cp1_3140</name>
</gene>
<dbReference type="Gene3D" id="3.30.530.20">
    <property type="match status" value="1"/>
</dbReference>
<protein>
    <submittedName>
        <fullName evidence="1">Carbon monoxide dehydrogenase subunit G</fullName>
    </submittedName>
</protein>
<dbReference type="InterPro" id="IPR010419">
    <property type="entry name" value="CO_DH_gsu"/>
</dbReference>
<proteinExistence type="predicted"/>
<dbReference type="KEGG" id="acp:A2cp1_3140"/>
<evidence type="ECO:0000313" key="1">
    <source>
        <dbReference type="EMBL" id="ACL66475.1"/>
    </source>
</evidence>
<dbReference type="HOGENOM" id="CLU_046420_2_2_7"/>
<accession>B8JG72</accession>
<dbReference type="PANTHER" id="PTHR38588">
    <property type="entry name" value="BLL0334 PROTEIN"/>
    <property type="match status" value="1"/>
</dbReference>
<dbReference type="PANTHER" id="PTHR38588:SF1">
    <property type="entry name" value="BLL0334 PROTEIN"/>
    <property type="match status" value="1"/>
</dbReference>
<dbReference type="AlphaFoldDB" id="B8JG72"/>
<dbReference type="RefSeq" id="WP_012634196.1">
    <property type="nucleotide sequence ID" value="NC_011891.1"/>
</dbReference>
<dbReference type="EMBL" id="CP001359">
    <property type="protein sequence ID" value="ACL66475.1"/>
    <property type="molecule type" value="Genomic_DNA"/>
</dbReference>
<dbReference type="Proteomes" id="UP000007089">
    <property type="component" value="Chromosome"/>
</dbReference>
<keyword evidence="2" id="KW-1185">Reference proteome</keyword>
<dbReference type="Pfam" id="PF06240">
    <property type="entry name" value="COXG"/>
    <property type="match status" value="1"/>
</dbReference>
<dbReference type="InterPro" id="IPR023393">
    <property type="entry name" value="START-like_dom_sf"/>
</dbReference>
<reference evidence="1" key="1">
    <citation type="submission" date="2009-01" db="EMBL/GenBank/DDBJ databases">
        <title>Complete sequence of Anaeromyxobacter dehalogenans 2CP-1.</title>
        <authorList>
            <consortium name="US DOE Joint Genome Institute"/>
            <person name="Lucas S."/>
            <person name="Copeland A."/>
            <person name="Lapidus A."/>
            <person name="Glavina del Rio T."/>
            <person name="Dalin E."/>
            <person name="Tice H."/>
            <person name="Bruce D."/>
            <person name="Goodwin L."/>
            <person name="Pitluck S."/>
            <person name="Saunders E."/>
            <person name="Brettin T."/>
            <person name="Detter J.C."/>
            <person name="Han C."/>
            <person name="Larimer F."/>
            <person name="Land M."/>
            <person name="Hauser L."/>
            <person name="Kyrpides N."/>
            <person name="Ovchinnikova G."/>
            <person name="Beliaev A.S."/>
            <person name="Richardson P."/>
        </authorList>
    </citation>
    <scope>NUCLEOTIDE SEQUENCE</scope>
    <source>
        <strain evidence="1">2CP-1</strain>
    </source>
</reference>
<organism evidence="1 2">
    <name type="scientific">Anaeromyxobacter dehalogenans (strain ATCC BAA-258 / DSM 21875 / 2CP-1)</name>
    <dbReference type="NCBI Taxonomy" id="455488"/>
    <lineage>
        <taxon>Bacteria</taxon>
        <taxon>Pseudomonadati</taxon>
        <taxon>Myxococcota</taxon>
        <taxon>Myxococcia</taxon>
        <taxon>Myxococcales</taxon>
        <taxon>Cystobacterineae</taxon>
        <taxon>Anaeromyxobacteraceae</taxon>
        <taxon>Anaeromyxobacter</taxon>
    </lineage>
</organism>
<dbReference type="CDD" id="cd07823">
    <property type="entry name" value="SRPBCC_5"/>
    <property type="match status" value="1"/>
</dbReference>